<dbReference type="Proteomes" id="UP000010094">
    <property type="component" value="Chromosome X"/>
</dbReference>
<name>I7APZ9_ENCRO</name>
<dbReference type="OrthoDB" id="2194238at2759"/>
<dbReference type="GeneID" id="20564569"/>
<protein>
    <submittedName>
        <fullName evidence="2">Uncharacterized protein</fullName>
    </submittedName>
</protein>
<dbReference type="AlphaFoldDB" id="I7APZ9"/>
<dbReference type="VEuPathDB" id="MicrosporidiaDB:EROM_101390"/>
<evidence type="ECO:0000256" key="1">
    <source>
        <dbReference type="SAM" id="MobiDB-lite"/>
    </source>
</evidence>
<dbReference type="KEGG" id="ero:EROM_101390"/>
<evidence type="ECO:0000313" key="2">
    <source>
        <dbReference type="EMBL" id="AFN83954.1"/>
    </source>
</evidence>
<feature type="compositionally biased region" description="Polar residues" evidence="1">
    <location>
        <begin position="140"/>
        <end position="151"/>
    </location>
</feature>
<dbReference type="HOGENOM" id="CLU_581436_0_0_1"/>
<sequence length="471" mass="52494">MDESSDKGKGKESISNEKVEEDRMLMVNEESNAENRECLGSNVMKHVIGAACMLSHKSSSEDIVERSEEKVSTFDVYIVNENGKVNGYELKHISPIDGPETEDPPRDIQVDEMMKSFHFDRKSKGVPPHEFYRRRRSSELPRNNDGNNSSGAKEKCDPIILEISEISDTYNTDGMNENQDDSTSNQSTTLNKDCSQQGEEVLTPSIVLSDSTGQESFPRFNREDLTASECSRERNCVVLLNESNTAFKTSGIVSSETKNGSPTNSETEVVTLPDISKAIKLESEEKKDMEANSCEDMGDIIKAIQAQEPSDKLSINQKIGLNSPYDSAGKKCQCETMRGSESLSKELKTALLAAFVPSMEPSKAETAEASETSEMSFVETSITRNINENMDTTGEIERFRAVLNLGSAANNPTYSDGEKKPKEEDKDNEMIVFVEAEDIYKKKSSTLTRNNKVGRLVKFFESLEERNKEKD</sequence>
<feature type="region of interest" description="Disordered" evidence="1">
    <location>
        <begin position="1"/>
        <end position="23"/>
    </location>
</feature>
<dbReference type="RefSeq" id="XP_009265451.1">
    <property type="nucleotide sequence ID" value="XM_009267176.1"/>
</dbReference>
<reference evidence="2 3" key="1">
    <citation type="journal article" date="2012" name="Proc. Natl. Acad. Sci. U.S.A.">
        <title>Gain and loss of multiple functionally related, horizontally transferred genes in the reduced genomes of two microsporidian parasites.</title>
        <authorList>
            <person name="Pombert J.-F."/>
            <person name="Selman M."/>
            <person name="Burki F."/>
            <person name="Bardell F.T."/>
            <person name="Farinelli L."/>
            <person name="Solter L.F."/>
            <person name="Whitman D.W."/>
            <person name="Weiss L.M."/>
            <person name="Corradi N."/>
            <person name="Keeling P.J."/>
        </authorList>
    </citation>
    <scope>NUCLEOTIDE SEQUENCE [LARGE SCALE GENOMIC DNA]</scope>
    <source>
        <strain evidence="2 3">SJ-2008</strain>
    </source>
</reference>
<keyword evidence="3" id="KW-1185">Reference proteome</keyword>
<evidence type="ECO:0000313" key="3">
    <source>
        <dbReference type="Proteomes" id="UP000010094"/>
    </source>
</evidence>
<feature type="region of interest" description="Disordered" evidence="1">
    <location>
        <begin position="408"/>
        <end position="427"/>
    </location>
</feature>
<organism evidence="2 3">
    <name type="scientific">Encephalitozoon romaleae (strain SJ-2008)</name>
    <name type="common">Microsporidian parasite</name>
    <dbReference type="NCBI Taxonomy" id="1178016"/>
    <lineage>
        <taxon>Eukaryota</taxon>
        <taxon>Fungi</taxon>
        <taxon>Fungi incertae sedis</taxon>
        <taxon>Microsporidia</taxon>
        <taxon>Unikaryonidae</taxon>
        <taxon>Encephalitozoon</taxon>
    </lineage>
</organism>
<feature type="region of interest" description="Disordered" evidence="1">
    <location>
        <begin position="118"/>
        <end position="158"/>
    </location>
</feature>
<feature type="compositionally biased region" description="Basic and acidic residues" evidence="1">
    <location>
        <begin position="416"/>
        <end position="427"/>
    </location>
</feature>
<feature type="region of interest" description="Disordered" evidence="1">
    <location>
        <begin position="170"/>
        <end position="197"/>
    </location>
</feature>
<dbReference type="EMBL" id="CP003529">
    <property type="protein sequence ID" value="AFN83954.1"/>
    <property type="molecule type" value="Genomic_DNA"/>
</dbReference>
<accession>I7APZ9</accession>
<gene>
    <name evidence="2" type="ordered locus">EROM_101390</name>
</gene>
<proteinExistence type="predicted"/>